<dbReference type="SUPFAM" id="SSF52172">
    <property type="entry name" value="CheY-like"/>
    <property type="match status" value="1"/>
</dbReference>
<name>A0A8J7K3S4_9CYAN</name>
<keyword evidence="1" id="KW-0597">Phosphoprotein</keyword>
<evidence type="ECO:0000259" key="2">
    <source>
        <dbReference type="PROSITE" id="PS50110"/>
    </source>
</evidence>
<keyword evidence="4" id="KW-1185">Reference proteome</keyword>
<feature type="domain" description="Response regulatory" evidence="2">
    <location>
        <begin position="12"/>
        <end position="139"/>
    </location>
</feature>
<comment type="caution">
    <text evidence="3">The sequence shown here is derived from an EMBL/GenBank/DDBJ whole genome shotgun (WGS) entry which is preliminary data.</text>
</comment>
<dbReference type="InterPro" id="IPR001789">
    <property type="entry name" value="Sig_transdc_resp-reg_receiver"/>
</dbReference>
<gene>
    <name evidence="3" type="ORF">IQ247_17710</name>
</gene>
<dbReference type="InterPro" id="IPR011006">
    <property type="entry name" value="CheY-like_superfamily"/>
</dbReference>
<organism evidence="3 4">
    <name type="scientific">Plectonema cf. radiosum LEGE 06105</name>
    <dbReference type="NCBI Taxonomy" id="945769"/>
    <lineage>
        <taxon>Bacteria</taxon>
        <taxon>Bacillati</taxon>
        <taxon>Cyanobacteriota</taxon>
        <taxon>Cyanophyceae</taxon>
        <taxon>Oscillatoriophycideae</taxon>
        <taxon>Oscillatoriales</taxon>
        <taxon>Microcoleaceae</taxon>
        <taxon>Plectonema</taxon>
    </lineage>
</organism>
<dbReference type="Proteomes" id="UP000620559">
    <property type="component" value="Unassembled WGS sequence"/>
</dbReference>
<dbReference type="Gene3D" id="3.40.50.2300">
    <property type="match status" value="1"/>
</dbReference>
<dbReference type="InterPro" id="IPR051015">
    <property type="entry name" value="EvgA-like"/>
</dbReference>
<evidence type="ECO:0000313" key="3">
    <source>
        <dbReference type="EMBL" id="MBE9214482.1"/>
    </source>
</evidence>
<proteinExistence type="predicted"/>
<accession>A0A8J7K3S4</accession>
<dbReference type="EMBL" id="JADEWL010000061">
    <property type="protein sequence ID" value="MBE9214482.1"/>
    <property type="molecule type" value="Genomic_DNA"/>
</dbReference>
<dbReference type="PANTHER" id="PTHR45566:SF1">
    <property type="entry name" value="HTH-TYPE TRANSCRIPTIONAL REGULATOR YHJB-RELATED"/>
    <property type="match status" value="1"/>
</dbReference>
<feature type="modified residue" description="4-aspartylphosphate" evidence="1">
    <location>
        <position position="63"/>
    </location>
</feature>
<dbReference type="AlphaFoldDB" id="A0A8J7K3S4"/>
<dbReference type="GO" id="GO:0000160">
    <property type="term" value="P:phosphorelay signal transduction system"/>
    <property type="evidence" value="ECO:0007669"/>
    <property type="project" value="InterPro"/>
</dbReference>
<sequence length="229" mass="26250">MNQNISEKLPLKILLIDNHELCLHGTFNVLTSTYADAEIITAKTAENAFKQISTFNPDLVIMDINISEQCDKKATVETGMQMLKNIMQNYPQVNIVIQSAYIKALVRMRYEISSHSGGFTVVDKSLCVEEMLNRIKWALQGITHIKDIPQMNFGLEEKPEWLKLLTLAYQEGLQDKAIAQHISVSERMVRHYWFNLQEALGIDSEELKNQGKNLRMITRIRAREVGLID</sequence>
<dbReference type="PANTHER" id="PTHR45566">
    <property type="entry name" value="HTH-TYPE TRANSCRIPTIONAL REGULATOR YHJB-RELATED"/>
    <property type="match status" value="1"/>
</dbReference>
<reference evidence="3" key="1">
    <citation type="submission" date="2020-10" db="EMBL/GenBank/DDBJ databases">
        <authorList>
            <person name="Castelo-Branco R."/>
            <person name="Eusebio N."/>
            <person name="Adriana R."/>
            <person name="Vieira A."/>
            <person name="Brugerolle De Fraissinette N."/>
            <person name="Rezende De Castro R."/>
            <person name="Schneider M.P."/>
            <person name="Vasconcelos V."/>
            <person name="Leao P.N."/>
        </authorList>
    </citation>
    <scope>NUCLEOTIDE SEQUENCE</scope>
    <source>
        <strain evidence="3">LEGE 06105</strain>
    </source>
</reference>
<dbReference type="RefSeq" id="WP_193922338.1">
    <property type="nucleotide sequence ID" value="NZ_JADEWL010000061.1"/>
</dbReference>
<evidence type="ECO:0000313" key="4">
    <source>
        <dbReference type="Proteomes" id="UP000620559"/>
    </source>
</evidence>
<dbReference type="Pfam" id="PF00072">
    <property type="entry name" value="Response_reg"/>
    <property type="match status" value="1"/>
</dbReference>
<protein>
    <submittedName>
        <fullName evidence="3">Response regulator transcription factor</fullName>
    </submittedName>
</protein>
<evidence type="ECO:0000256" key="1">
    <source>
        <dbReference type="PROSITE-ProRule" id="PRU00169"/>
    </source>
</evidence>
<dbReference type="PROSITE" id="PS50110">
    <property type="entry name" value="RESPONSE_REGULATORY"/>
    <property type="match status" value="1"/>
</dbReference>